<keyword evidence="1" id="KW-0472">Membrane</keyword>
<evidence type="ECO:0000313" key="3">
    <source>
        <dbReference type="Proteomes" id="UP001334732"/>
    </source>
</evidence>
<name>A0ABZ1CJ88_9PROT</name>
<evidence type="ECO:0008006" key="4">
    <source>
        <dbReference type="Google" id="ProtNLM"/>
    </source>
</evidence>
<keyword evidence="3" id="KW-1185">Reference proteome</keyword>
<gene>
    <name evidence="2" type="ORF">VA613_00125</name>
</gene>
<evidence type="ECO:0000313" key="2">
    <source>
        <dbReference type="EMBL" id="WRS39306.1"/>
    </source>
</evidence>
<organism evidence="2 3">
    <name type="scientific">Thiobacillus sedimenti</name>
    <dbReference type="NCBI Taxonomy" id="3110231"/>
    <lineage>
        <taxon>Bacteria</taxon>
        <taxon>Pseudomonadati</taxon>
        <taxon>Pseudomonadota</taxon>
        <taxon>Betaproteobacteria</taxon>
        <taxon>Nitrosomonadales</taxon>
        <taxon>Thiobacillaceae</taxon>
        <taxon>Thiobacillus</taxon>
    </lineage>
</organism>
<reference evidence="2 3" key="1">
    <citation type="submission" date="2023-12" db="EMBL/GenBank/DDBJ databases">
        <title>Thiobacillus sedimentum sp. nov., a chemolithoautotrophic sulfur-oxidizing bacterium isolated from freshwater sediment.</title>
        <authorList>
            <person name="Luo J."/>
            <person name="Dai C."/>
        </authorList>
    </citation>
    <scope>NUCLEOTIDE SEQUENCE [LARGE SCALE GENOMIC DNA]</scope>
    <source>
        <strain evidence="2 3">SCUT-2</strain>
    </source>
</reference>
<dbReference type="RefSeq" id="WP_324779837.1">
    <property type="nucleotide sequence ID" value="NZ_CP141769.1"/>
</dbReference>
<accession>A0ABZ1CJ88</accession>
<feature type="transmembrane region" description="Helical" evidence="1">
    <location>
        <begin position="15"/>
        <end position="35"/>
    </location>
</feature>
<dbReference type="EMBL" id="CP141769">
    <property type="protein sequence ID" value="WRS39306.1"/>
    <property type="molecule type" value="Genomic_DNA"/>
</dbReference>
<keyword evidence="1" id="KW-1133">Transmembrane helix</keyword>
<proteinExistence type="predicted"/>
<sequence>MSGEGPEGTGVSLRVVGPLLLAVALAAIAAAGYWLSRPAGAHAVACTDVLRGCSFRHGGARATVRFSSAPKPLEAFDIAVRAPGAARVSAEFQMNGMEMGFNRYDLRPAADGAFTSSVTLPVCVSGRHDWTLYLDIDGTRYAVPFSTR</sequence>
<evidence type="ECO:0000256" key="1">
    <source>
        <dbReference type="SAM" id="Phobius"/>
    </source>
</evidence>
<protein>
    <recommendedName>
        <fullName evidence="4">Secreted protein</fullName>
    </recommendedName>
</protein>
<dbReference type="Proteomes" id="UP001334732">
    <property type="component" value="Chromosome"/>
</dbReference>
<keyword evidence="1" id="KW-0812">Transmembrane</keyword>